<dbReference type="OrthoDB" id="8788688at2759"/>
<dbReference type="Ensembl" id="ENSPKIT00000021067.1">
    <property type="protein sequence ID" value="ENSPKIP00000040049.1"/>
    <property type="gene ID" value="ENSPKIG00000017167.1"/>
</dbReference>
<feature type="coiled-coil region" evidence="1">
    <location>
        <begin position="205"/>
        <end position="232"/>
    </location>
</feature>
<dbReference type="PANTHER" id="PTHR23171:SF3">
    <property type="entry name" value="COILED-COIL DOMAIN-CONTAINING PROTEIN 68"/>
    <property type="match status" value="1"/>
</dbReference>
<feature type="compositionally biased region" description="Polar residues" evidence="2">
    <location>
        <begin position="150"/>
        <end position="172"/>
    </location>
</feature>
<accession>A0A3B3TBB3</accession>
<evidence type="ECO:0000256" key="1">
    <source>
        <dbReference type="SAM" id="Coils"/>
    </source>
</evidence>
<dbReference type="Gene3D" id="1.10.287.1490">
    <property type="match status" value="1"/>
</dbReference>
<keyword evidence="4" id="KW-1185">Reference proteome</keyword>
<dbReference type="AlphaFoldDB" id="A0A3B3TBB3"/>
<dbReference type="SUPFAM" id="SSF57997">
    <property type="entry name" value="Tropomyosin"/>
    <property type="match status" value="2"/>
</dbReference>
<feature type="coiled-coil region" evidence="1">
    <location>
        <begin position="270"/>
        <end position="419"/>
    </location>
</feature>
<feature type="compositionally biased region" description="Polar residues" evidence="2">
    <location>
        <begin position="431"/>
        <end position="445"/>
    </location>
</feature>
<feature type="region of interest" description="Disordered" evidence="2">
    <location>
        <begin position="1"/>
        <end position="100"/>
    </location>
</feature>
<evidence type="ECO:0000313" key="4">
    <source>
        <dbReference type="Proteomes" id="UP000261540"/>
    </source>
</evidence>
<reference evidence="3" key="2">
    <citation type="submission" date="2025-09" db="UniProtKB">
        <authorList>
            <consortium name="Ensembl"/>
        </authorList>
    </citation>
    <scope>IDENTIFICATION</scope>
</reference>
<feature type="region of interest" description="Disordered" evidence="2">
    <location>
        <begin position="147"/>
        <end position="190"/>
    </location>
</feature>
<feature type="compositionally biased region" description="Basic and acidic residues" evidence="2">
    <location>
        <begin position="37"/>
        <end position="49"/>
    </location>
</feature>
<dbReference type="InterPro" id="IPR051375">
    <property type="entry name" value="Tuftelin_GRINL1A/MYZAP/CCD68"/>
</dbReference>
<dbReference type="Proteomes" id="UP000261540">
    <property type="component" value="Unplaced"/>
</dbReference>
<evidence type="ECO:0000256" key="2">
    <source>
        <dbReference type="SAM" id="MobiDB-lite"/>
    </source>
</evidence>
<organism evidence="3 4">
    <name type="scientific">Paramormyrops kingsleyae</name>
    <dbReference type="NCBI Taxonomy" id="1676925"/>
    <lineage>
        <taxon>Eukaryota</taxon>
        <taxon>Metazoa</taxon>
        <taxon>Chordata</taxon>
        <taxon>Craniata</taxon>
        <taxon>Vertebrata</taxon>
        <taxon>Euteleostomi</taxon>
        <taxon>Actinopterygii</taxon>
        <taxon>Neopterygii</taxon>
        <taxon>Teleostei</taxon>
        <taxon>Osteoglossocephala</taxon>
        <taxon>Osteoglossomorpha</taxon>
        <taxon>Osteoglossiformes</taxon>
        <taxon>Mormyridae</taxon>
        <taxon>Paramormyrops</taxon>
    </lineage>
</organism>
<keyword evidence="1" id="KW-0175">Coiled coil</keyword>
<dbReference type="STRING" id="1676925.ENSPKIP00000040049"/>
<sequence>MLRYNSQVSTVTSTAAEAPEQPNERTIRRLRLTLHPSEAHGPEEERRAAGDPGATESSLYKRRRSGYARRERPVGAELPLKSQPSVANGAEHLSPPPDRPKIYAVVQRTGADSRQEVKACEWPVDQLRSEASYIREVRESLEKVRERMSGQFSGTQQTMQKLSQEMRSQISSGKRRNQEADNPLPDRCVGCTETRSEMGVLRSSWEQAEERLQEMDRKLSAAQTENHTLRLQVESTQDANSQALRDLTQRLQSQYEVQLQEQEAKYREEITTLKMHLDECLRRAEEAERKARLAEAEIAEKDRRVHEVERLLGCMGQERTQLEGKLRECEERLQRLQQVQHADTATARRSRQLEEEAAGLKERIKHLNDMVFSQQKKVKSLIQQIEALKAKVEQKEQYITELLDRIAIVECENNELEDKLKYYTSLESERQNQATVSHADQSNPLSPHPRSAPSKIYTPYMRLMEITAAIKINKEYE</sequence>
<protein>
    <submittedName>
        <fullName evidence="3">Myocardial zonula adherens protein</fullName>
    </submittedName>
</protein>
<dbReference type="PANTHER" id="PTHR23171">
    <property type="entry name" value="GDOWN1"/>
    <property type="match status" value="1"/>
</dbReference>
<feature type="region of interest" description="Disordered" evidence="2">
    <location>
        <begin position="431"/>
        <end position="454"/>
    </location>
</feature>
<proteinExistence type="predicted"/>
<name>A0A3B3TBB3_9TELE</name>
<evidence type="ECO:0000313" key="3">
    <source>
        <dbReference type="Ensembl" id="ENSPKIP00000040049.1"/>
    </source>
</evidence>
<feature type="compositionally biased region" description="Polar residues" evidence="2">
    <location>
        <begin position="1"/>
        <end position="15"/>
    </location>
</feature>
<reference evidence="3" key="1">
    <citation type="submission" date="2025-08" db="UniProtKB">
        <authorList>
            <consortium name="Ensembl"/>
        </authorList>
    </citation>
    <scope>IDENTIFICATION</scope>
</reference>
<dbReference type="GO" id="GO:0035556">
    <property type="term" value="P:intracellular signal transduction"/>
    <property type="evidence" value="ECO:0007669"/>
    <property type="project" value="TreeGrafter"/>
</dbReference>
<dbReference type="GeneTree" id="ENSGT00950000183065"/>